<dbReference type="EMBL" id="KV006367">
    <property type="protein sequence ID" value="KZV32727.1"/>
    <property type="molecule type" value="Genomic_DNA"/>
</dbReference>
<evidence type="ECO:0000313" key="2">
    <source>
        <dbReference type="Proteomes" id="UP000250235"/>
    </source>
</evidence>
<accession>A0A2Z7BFC7</accession>
<evidence type="ECO:0000313" key="1">
    <source>
        <dbReference type="EMBL" id="KZV32727.1"/>
    </source>
</evidence>
<dbReference type="Proteomes" id="UP000250235">
    <property type="component" value="Unassembled WGS sequence"/>
</dbReference>
<sequence length="69" mass="7617">MESDAMSFHDIILDASWMVRFRSDLFGTLVVVIVAQKLSVYAVGSMILLASVIQLAEEVSQLVMSPEVE</sequence>
<dbReference type="AlphaFoldDB" id="A0A2Z7BFC7"/>
<reference evidence="1 2" key="1">
    <citation type="journal article" date="2015" name="Proc. Natl. Acad. Sci. U.S.A.">
        <title>The resurrection genome of Boea hygrometrica: A blueprint for survival of dehydration.</title>
        <authorList>
            <person name="Xiao L."/>
            <person name="Yang G."/>
            <person name="Zhang L."/>
            <person name="Yang X."/>
            <person name="Zhao S."/>
            <person name="Ji Z."/>
            <person name="Zhou Q."/>
            <person name="Hu M."/>
            <person name="Wang Y."/>
            <person name="Chen M."/>
            <person name="Xu Y."/>
            <person name="Jin H."/>
            <person name="Xiao X."/>
            <person name="Hu G."/>
            <person name="Bao F."/>
            <person name="Hu Y."/>
            <person name="Wan P."/>
            <person name="Li L."/>
            <person name="Deng X."/>
            <person name="Kuang T."/>
            <person name="Xiang C."/>
            <person name="Zhu J.K."/>
            <person name="Oliver M.J."/>
            <person name="He Y."/>
        </authorList>
    </citation>
    <scope>NUCLEOTIDE SEQUENCE [LARGE SCALE GENOMIC DNA]</scope>
    <source>
        <strain evidence="2">cv. XS01</strain>
    </source>
</reference>
<gene>
    <name evidence="1" type="ORF">F511_31791</name>
</gene>
<name>A0A2Z7BFC7_9LAMI</name>
<keyword evidence="2" id="KW-1185">Reference proteome</keyword>
<organism evidence="1 2">
    <name type="scientific">Dorcoceras hygrometricum</name>
    <dbReference type="NCBI Taxonomy" id="472368"/>
    <lineage>
        <taxon>Eukaryota</taxon>
        <taxon>Viridiplantae</taxon>
        <taxon>Streptophyta</taxon>
        <taxon>Embryophyta</taxon>
        <taxon>Tracheophyta</taxon>
        <taxon>Spermatophyta</taxon>
        <taxon>Magnoliopsida</taxon>
        <taxon>eudicotyledons</taxon>
        <taxon>Gunneridae</taxon>
        <taxon>Pentapetalae</taxon>
        <taxon>asterids</taxon>
        <taxon>lamiids</taxon>
        <taxon>Lamiales</taxon>
        <taxon>Gesneriaceae</taxon>
        <taxon>Didymocarpoideae</taxon>
        <taxon>Trichosporeae</taxon>
        <taxon>Loxocarpinae</taxon>
        <taxon>Dorcoceras</taxon>
    </lineage>
</organism>
<proteinExistence type="predicted"/>
<protein>
    <submittedName>
        <fullName evidence="1">Uncharacterized protein</fullName>
    </submittedName>
</protein>